<gene>
    <name evidence="2" type="ORF">FWK35_00012179</name>
</gene>
<dbReference type="EMBL" id="VUJU01001088">
    <property type="protein sequence ID" value="KAF0766863.1"/>
    <property type="molecule type" value="Genomic_DNA"/>
</dbReference>
<proteinExistence type="predicted"/>
<protein>
    <submittedName>
        <fullName evidence="2">Uncharacterized protein</fullName>
    </submittedName>
</protein>
<evidence type="ECO:0000313" key="2">
    <source>
        <dbReference type="EMBL" id="KAF0766863.1"/>
    </source>
</evidence>
<feature type="region of interest" description="Disordered" evidence="1">
    <location>
        <begin position="1"/>
        <end position="56"/>
    </location>
</feature>
<organism evidence="2 3">
    <name type="scientific">Aphis craccivora</name>
    <name type="common">Cowpea aphid</name>
    <dbReference type="NCBI Taxonomy" id="307492"/>
    <lineage>
        <taxon>Eukaryota</taxon>
        <taxon>Metazoa</taxon>
        <taxon>Ecdysozoa</taxon>
        <taxon>Arthropoda</taxon>
        <taxon>Hexapoda</taxon>
        <taxon>Insecta</taxon>
        <taxon>Pterygota</taxon>
        <taxon>Neoptera</taxon>
        <taxon>Paraneoptera</taxon>
        <taxon>Hemiptera</taxon>
        <taxon>Sternorrhyncha</taxon>
        <taxon>Aphidomorpha</taxon>
        <taxon>Aphidoidea</taxon>
        <taxon>Aphididae</taxon>
        <taxon>Aphidini</taxon>
        <taxon>Aphis</taxon>
        <taxon>Aphis</taxon>
    </lineage>
</organism>
<evidence type="ECO:0000313" key="3">
    <source>
        <dbReference type="Proteomes" id="UP000478052"/>
    </source>
</evidence>
<accession>A0A6G0Z8G7</accession>
<dbReference type="Proteomes" id="UP000478052">
    <property type="component" value="Unassembled WGS sequence"/>
</dbReference>
<name>A0A6G0Z8G7_APHCR</name>
<evidence type="ECO:0000256" key="1">
    <source>
        <dbReference type="SAM" id="MobiDB-lite"/>
    </source>
</evidence>
<dbReference type="OrthoDB" id="6603848at2759"/>
<comment type="caution">
    <text evidence="2">The sequence shown here is derived from an EMBL/GenBank/DDBJ whole genome shotgun (WGS) entry which is preliminary data.</text>
</comment>
<keyword evidence="3" id="KW-1185">Reference proteome</keyword>
<sequence length="106" mass="11465">MMFGREIKAPGDWQLELAEESSDDGNNSPELSGTYQNPSVEIKDSPVEPEDTPVVGGDYLVASSPKAPSTNIPLEFPGRGNLSVGDWVYYKAHRKTGSTRGLPRNG</sequence>
<reference evidence="2 3" key="1">
    <citation type="submission" date="2019-08" db="EMBL/GenBank/DDBJ databases">
        <title>Whole genome of Aphis craccivora.</title>
        <authorList>
            <person name="Voronova N.V."/>
            <person name="Shulinski R.S."/>
            <person name="Bandarenka Y.V."/>
            <person name="Zhorov D.G."/>
            <person name="Warner D."/>
        </authorList>
    </citation>
    <scope>NUCLEOTIDE SEQUENCE [LARGE SCALE GENOMIC DNA]</scope>
    <source>
        <strain evidence="2">180601</strain>
        <tissue evidence="2">Whole Body</tissue>
    </source>
</reference>
<feature type="compositionally biased region" description="Polar residues" evidence="1">
    <location>
        <begin position="24"/>
        <end position="39"/>
    </location>
</feature>
<dbReference type="AlphaFoldDB" id="A0A6G0Z8G7"/>